<reference evidence="2 3" key="1">
    <citation type="submission" date="2015-09" db="EMBL/GenBank/DDBJ databases">
        <title>Complete genome sequence of Defluviimonas alba cai42t isolated from an oilfield in Xinjiang.</title>
        <authorList>
            <person name="Geng S."/>
            <person name="Pan X."/>
            <person name="Wu X."/>
        </authorList>
    </citation>
    <scope>NUCLEOTIDE SEQUENCE [LARGE SCALE GENOMIC DNA]</scope>
    <source>
        <strain evidence="3">cai42</strain>
    </source>
</reference>
<dbReference type="AlphaFoldDB" id="A0A159YYW5"/>
<evidence type="ECO:0000256" key="1">
    <source>
        <dbReference type="SAM" id="MobiDB-lite"/>
    </source>
</evidence>
<feature type="region of interest" description="Disordered" evidence="1">
    <location>
        <begin position="173"/>
        <end position="239"/>
    </location>
</feature>
<protein>
    <submittedName>
        <fullName evidence="2">Uncharacterized protein</fullName>
    </submittedName>
</protein>
<organism evidence="2 3">
    <name type="scientific">Frigidibacter mobilis</name>
    <dbReference type="NCBI Taxonomy" id="1335048"/>
    <lineage>
        <taxon>Bacteria</taxon>
        <taxon>Pseudomonadati</taxon>
        <taxon>Pseudomonadota</taxon>
        <taxon>Alphaproteobacteria</taxon>
        <taxon>Rhodobacterales</taxon>
        <taxon>Paracoccaceae</taxon>
        <taxon>Frigidibacter</taxon>
    </lineage>
</organism>
<gene>
    <name evidence="2" type="ORF">AKL17_0295</name>
</gene>
<dbReference type="EMBL" id="CP012661">
    <property type="protein sequence ID" value="AMY67557.1"/>
    <property type="molecule type" value="Genomic_DNA"/>
</dbReference>
<feature type="compositionally biased region" description="Basic and acidic residues" evidence="1">
    <location>
        <begin position="173"/>
        <end position="195"/>
    </location>
</feature>
<sequence length="239" mass="25571">MAPEAAPRHRGGHAHRLGGQVVGKAQHVMQHRAQGTAGTFHQHRAARRGTCHLRRGQREALGAGKRLEHVGGVEFGPAHGKPAAAALAQRGAGHRPFLDIAAVGIGIDRAVAVSHGDTRGIDLGNKPVRPRIHRDLIAALRALPFEMHPVEVEVQARHGGVVAQIVGLRRVDGAHEGQRPAPDHETPGDRSDPRRAQGRGHVAQRVGGQRRIAAPGQHQIARHPPALHRPVAISRVAKR</sequence>
<dbReference type="Proteomes" id="UP000076128">
    <property type="component" value="Chromosome"/>
</dbReference>
<proteinExistence type="predicted"/>
<evidence type="ECO:0000313" key="3">
    <source>
        <dbReference type="Proteomes" id="UP000076128"/>
    </source>
</evidence>
<dbReference type="KEGG" id="daa:AKL17_0295"/>
<evidence type="ECO:0000313" key="2">
    <source>
        <dbReference type="EMBL" id="AMY67557.1"/>
    </source>
</evidence>
<name>A0A159YYW5_9RHOB</name>
<keyword evidence="3" id="KW-1185">Reference proteome</keyword>
<accession>A0A159YYW5</accession>